<dbReference type="HOGENOM" id="CLU_3338286_0_0_2"/>
<sequence>MTLRHSSVPIPQPLETAIHSRTPVLVDVCGRNCLFEK</sequence>
<protein>
    <submittedName>
        <fullName evidence="1">Uncharacterized protein</fullName>
    </submittedName>
</protein>
<dbReference type="EMBL" id="CP009552">
    <property type="protein sequence ID" value="AIY90287.1"/>
    <property type="molecule type" value="Genomic_DNA"/>
</dbReference>
<evidence type="ECO:0000313" key="1">
    <source>
        <dbReference type="EMBL" id="AIY90287.1"/>
    </source>
</evidence>
<reference evidence="1 2" key="1">
    <citation type="journal article" date="2015" name="Appl. Environ. Microbiol.">
        <title>The Geoglobus acetivorans genome: Fe(III) reduction, acetate utilization, autotrophic growth, and degradation of aromatic compounds in a hyperthermophilic archaeon.</title>
        <authorList>
            <person name="Mardanov A.V."/>
            <person name="Slododkina G.B."/>
            <person name="Slobodkin A.I."/>
            <person name="Beletsky A.V."/>
            <person name="Gavrilov S.N."/>
            <person name="Kublanov I.V."/>
            <person name="Bonch-Osmolovskaya E.A."/>
            <person name="Skryabin K.G."/>
            <person name="Ravin N.V."/>
        </authorList>
    </citation>
    <scope>NUCLEOTIDE SEQUENCE [LARGE SCALE GENOMIC DNA]</scope>
    <source>
        <strain evidence="1 2">SBH6</strain>
    </source>
</reference>
<organism evidence="1 2">
    <name type="scientific">Geoglobus acetivorans</name>
    <dbReference type="NCBI Taxonomy" id="565033"/>
    <lineage>
        <taxon>Archaea</taxon>
        <taxon>Methanobacteriati</taxon>
        <taxon>Methanobacteriota</taxon>
        <taxon>Archaeoglobi</taxon>
        <taxon>Archaeoglobales</taxon>
        <taxon>Archaeoglobaceae</taxon>
        <taxon>Geoglobus</taxon>
    </lineage>
</organism>
<dbReference type="AlphaFoldDB" id="A0A0A7GH95"/>
<accession>A0A0A7GH95</accession>
<dbReference type="KEGG" id="gac:GACE_2286"/>
<dbReference type="STRING" id="565033.GACE_2286"/>
<dbReference type="Proteomes" id="UP000030624">
    <property type="component" value="Chromosome"/>
</dbReference>
<evidence type="ECO:0000313" key="2">
    <source>
        <dbReference type="Proteomes" id="UP000030624"/>
    </source>
</evidence>
<gene>
    <name evidence="1" type="ORF">GACE_2286</name>
</gene>
<name>A0A0A7GH95_GEOAI</name>
<proteinExistence type="predicted"/>